<dbReference type="RefSeq" id="WP_048671487.1">
    <property type="nucleotide sequence ID" value="NZ_CBTJ020000027.1"/>
</dbReference>
<reference evidence="4" key="2">
    <citation type="submission" date="2014-03" db="EMBL/GenBank/DDBJ databases">
        <title>Candidatus Competibacter-lineage genomes retrieved from metagenomes reveal functional metabolic diversity.</title>
        <authorList>
            <person name="McIlroy S.J."/>
            <person name="Albertsen M."/>
            <person name="Andresen E.K."/>
            <person name="Saunders A.M."/>
            <person name="Kristiansen R."/>
            <person name="Stokholm-Bjerregaard M."/>
            <person name="Nielsen K.L."/>
            <person name="Nielsen P.H."/>
        </authorList>
    </citation>
    <scope>NUCLEOTIDE SEQUENCE</scope>
    <source>
        <strain evidence="4">Run_A_D11</strain>
    </source>
</reference>
<keyword evidence="1" id="KW-0175">Coiled coil</keyword>
<organism evidence="4 5">
    <name type="scientific">Candidatus Competibacter denitrificans Run_A_D11</name>
    <dbReference type="NCBI Taxonomy" id="1400863"/>
    <lineage>
        <taxon>Bacteria</taxon>
        <taxon>Pseudomonadati</taxon>
        <taxon>Pseudomonadota</taxon>
        <taxon>Gammaproteobacteria</taxon>
        <taxon>Candidatus Competibacteraceae</taxon>
        <taxon>Candidatus Competibacter</taxon>
    </lineage>
</organism>
<feature type="compositionally biased region" description="Basic and acidic residues" evidence="2">
    <location>
        <begin position="283"/>
        <end position="301"/>
    </location>
</feature>
<comment type="caution">
    <text evidence="4">The sequence shown here is derived from an EMBL/GenBank/DDBJ whole genome shotgun (WGS) entry which is preliminary data.</text>
</comment>
<feature type="coiled-coil region" evidence="1">
    <location>
        <begin position="27"/>
        <end position="118"/>
    </location>
</feature>
<feature type="transmembrane region" description="Helical" evidence="3">
    <location>
        <begin position="6"/>
        <end position="27"/>
    </location>
</feature>
<keyword evidence="3" id="KW-0812">Transmembrane</keyword>
<name>W6MCD8_9GAMM</name>
<keyword evidence="5" id="KW-1185">Reference proteome</keyword>
<reference evidence="4" key="1">
    <citation type="submission" date="2013-07" db="EMBL/GenBank/DDBJ databases">
        <authorList>
            <person name="McIlroy S."/>
        </authorList>
    </citation>
    <scope>NUCLEOTIDE SEQUENCE [LARGE SCALE GENOMIC DNA]</scope>
    <source>
        <strain evidence="4">Run_A_D11</strain>
    </source>
</reference>
<evidence type="ECO:0000256" key="3">
    <source>
        <dbReference type="SAM" id="Phobius"/>
    </source>
</evidence>
<dbReference type="EMBL" id="CBTJ020000027">
    <property type="protein sequence ID" value="CDI01918.1"/>
    <property type="molecule type" value="Genomic_DNA"/>
</dbReference>
<keyword evidence="3" id="KW-1133">Transmembrane helix</keyword>
<evidence type="ECO:0000256" key="1">
    <source>
        <dbReference type="SAM" id="Coils"/>
    </source>
</evidence>
<gene>
    <name evidence="4" type="ORF">BN873_210139</name>
</gene>
<protein>
    <submittedName>
        <fullName evidence="4">Uncharacterized protein</fullName>
    </submittedName>
</protein>
<accession>W6MCD8</accession>
<dbReference type="Proteomes" id="UP000035760">
    <property type="component" value="Unassembled WGS sequence"/>
</dbReference>
<dbReference type="AlphaFoldDB" id="W6MCD8"/>
<dbReference type="STRING" id="1400863.BN873_210139"/>
<feature type="coiled-coil region" evidence="1">
    <location>
        <begin position="151"/>
        <end position="178"/>
    </location>
</feature>
<dbReference type="OrthoDB" id="9861712at2"/>
<proteinExistence type="predicted"/>
<sequence length="327" mass="38077">MTDLMYLIVGVVIGFIVGGIIFFLLPYRSLKNVAGRLRADLAEEQAKNNELQGAVLTQQTTAYQTRQAMLAQQKRFEDDMSQAGEQRSRLEQECIELKSRAEREQQNHLQEVTRLRDLGTRLEEDKTALQKQFSQDRVEWDRQIQSFLLQNAQTEEQLRGWQRDKTQLSARLEEQQEAWEGERLEMQIQINTLEDSLTLYKARANQNLSADSLELAEQLKMEAAAEFNQRRAAWDEERQNLRQQLEHLQAEASGRAKSGEPLSQPGNWRAEKQTLLQQLDQAHQARRDLEEKMAARDRQAEQVRSALEAEIEQLMERFLRLHGERSS</sequence>
<evidence type="ECO:0000313" key="4">
    <source>
        <dbReference type="EMBL" id="CDI01918.1"/>
    </source>
</evidence>
<evidence type="ECO:0000256" key="2">
    <source>
        <dbReference type="SAM" id="MobiDB-lite"/>
    </source>
</evidence>
<evidence type="ECO:0000313" key="5">
    <source>
        <dbReference type="Proteomes" id="UP000035760"/>
    </source>
</evidence>
<feature type="region of interest" description="Disordered" evidence="2">
    <location>
        <begin position="281"/>
        <end position="301"/>
    </location>
</feature>
<keyword evidence="3" id="KW-0472">Membrane</keyword>